<protein>
    <submittedName>
        <fullName evidence="3">Uncharacterized protein</fullName>
    </submittedName>
</protein>
<sequence length="301" mass="34543">MEAPVEDVPHAVCGQETTCEEVVEALAQVLSMPGDYMLQEKFNDVEQCMTRNKQLLETLEKCSKQAREVQHPASGSLTFHCQSLPALPCLRHEAEQPKEDTKRPKKMSLMKEALEWLENLGKGKVNRQTRGKESKHRKKRQEAKSDDPSRSSCVTTDDDKNHLKKIILSQLSCLRDLEAHIDHVEKHIFELEEKQRTRGAEQEAQQTMSEHEIEQIMFWQNELKEEEQHEKDLQCQCTEMRVKAVEFQAMLEEYKHKIQGLDFFATQNGVNEDFEVSKVGANAATEVSTEDAVLNGKGFEC</sequence>
<gene>
    <name evidence="3" type="ORF">JOB18_021677</name>
</gene>
<dbReference type="EMBL" id="JAGKHQ010000001">
    <property type="protein sequence ID" value="KAG7525076.1"/>
    <property type="molecule type" value="Genomic_DNA"/>
</dbReference>
<dbReference type="Proteomes" id="UP000693946">
    <property type="component" value="Linkage Group LG1"/>
</dbReference>
<dbReference type="PANTHER" id="PTHR15286:SF16">
    <property type="entry name" value="RAS ASSOCIATION DOMAIN-CONTAINING PROTEIN 8"/>
    <property type="match status" value="1"/>
</dbReference>
<name>A0AAV6T6U3_SOLSE</name>
<evidence type="ECO:0000256" key="1">
    <source>
        <dbReference type="SAM" id="Coils"/>
    </source>
</evidence>
<keyword evidence="1" id="KW-0175">Coiled coil</keyword>
<evidence type="ECO:0000313" key="4">
    <source>
        <dbReference type="Proteomes" id="UP000693946"/>
    </source>
</evidence>
<dbReference type="AlphaFoldDB" id="A0AAV6T6U3"/>
<reference evidence="3 4" key="1">
    <citation type="journal article" date="2021" name="Sci. Rep.">
        <title>Chromosome anchoring in Senegalese sole (Solea senegalensis) reveals sex-associated markers and genome rearrangements in flatfish.</title>
        <authorList>
            <person name="Guerrero-Cozar I."/>
            <person name="Gomez-Garrido J."/>
            <person name="Berbel C."/>
            <person name="Martinez-Blanch J.F."/>
            <person name="Alioto T."/>
            <person name="Claros M.G."/>
            <person name="Gagnaire P.A."/>
            <person name="Manchado M."/>
        </authorList>
    </citation>
    <scope>NUCLEOTIDE SEQUENCE [LARGE SCALE GENOMIC DNA]</scope>
    <source>
        <strain evidence="3">Sse05_10M</strain>
    </source>
</reference>
<dbReference type="InterPro" id="IPR033593">
    <property type="entry name" value="N-RASSF"/>
</dbReference>
<accession>A0AAV6T6U3</accession>
<evidence type="ECO:0000313" key="3">
    <source>
        <dbReference type="EMBL" id="KAG7525076.1"/>
    </source>
</evidence>
<comment type="caution">
    <text evidence="3">The sequence shown here is derived from an EMBL/GenBank/DDBJ whole genome shotgun (WGS) entry which is preliminary data.</text>
</comment>
<feature type="region of interest" description="Disordered" evidence="2">
    <location>
        <begin position="120"/>
        <end position="157"/>
    </location>
</feature>
<evidence type="ECO:0000256" key="2">
    <source>
        <dbReference type="SAM" id="MobiDB-lite"/>
    </source>
</evidence>
<dbReference type="PANTHER" id="PTHR15286">
    <property type="entry name" value="RAS-ASSOCIATING DOMAIN CONTAINING PROTEIN"/>
    <property type="match status" value="1"/>
</dbReference>
<keyword evidence="4" id="KW-1185">Reference proteome</keyword>
<feature type="compositionally biased region" description="Basic residues" evidence="2">
    <location>
        <begin position="124"/>
        <end position="141"/>
    </location>
</feature>
<organism evidence="3 4">
    <name type="scientific">Solea senegalensis</name>
    <name type="common">Senegalese sole</name>
    <dbReference type="NCBI Taxonomy" id="28829"/>
    <lineage>
        <taxon>Eukaryota</taxon>
        <taxon>Metazoa</taxon>
        <taxon>Chordata</taxon>
        <taxon>Craniata</taxon>
        <taxon>Vertebrata</taxon>
        <taxon>Euteleostomi</taxon>
        <taxon>Actinopterygii</taxon>
        <taxon>Neopterygii</taxon>
        <taxon>Teleostei</taxon>
        <taxon>Neoteleostei</taxon>
        <taxon>Acanthomorphata</taxon>
        <taxon>Carangaria</taxon>
        <taxon>Pleuronectiformes</taxon>
        <taxon>Pleuronectoidei</taxon>
        <taxon>Soleidae</taxon>
        <taxon>Solea</taxon>
    </lineage>
</organism>
<proteinExistence type="predicted"/>
<feature type="coiled-coil region" evidence="1">
    <location>
        <begin position="174"/>
        <end position="236"/>
    </location>
</feature>